<dbReference type="GO" id="GO:0005524">
    <property type="term" value="F:ATP binding"/>
    <property type="evidence" value="ECO:0007669"/>
    <property type="project" value="UniProtKB-KW"/>
</dbReference>
<dbReference type="CDD" id="cd18795">
    <property type="entry name" value="SF2_C_Ski2"/>
    <property type="match status" value="1"/>
</dbReference>
<dbReference type="SUPFAM" id="SSF46785">
    <property type="entry name" value="Winged helix' DNA-binding domain"/>
    <property type="match status" value="1"/>
</dbReference>
<feature type="region of interest" description="Disordered" evidence="11">
    <location>
        <begin position="681"/>
        <end position="822"/>
    </location>
</feature>
<evidence type="ECO:0000256" key="3">
    <source>
        <dbReference type="ARBA" id="ARBA00022801"/>
    </source>
</evidence>
<dbReference type="InterPro" id="IPR004179">
    <property type="entry name" value="Sec63-dom"/>
</dbReference>
<dbReference type="FunFam" id="1.10.10.10:FF:000012">
    <property type="entry name" value="U5 small nuclear ribonucleoprotein helicase"/>
    <property type="match status" value="1"/>
</dbReference>
<evidence type="ECO:0000256" key="6">
    <source>
        <dbReference type="ARBA" id="ARBA00023235"/>
    </source>
</evidence>
<evidence type="ECO:0000256" key="9">
    <source>
        <dbReference type="ARBA" id="ARBA00034808"/>
    </source>
</evidence>
<dbReference type="SMART" id="SM00490">
    <property type="entry name" value="HELICc"/>
    <property type="match status" value="1"/>
</dbReference>
<evidence type="ECO:0000313" key="13">
    <source>
        <dbReference type="EMBL" id="KAJ9614520.1"/>
    </source>
</evidence>
<keyword evidence="2" id="KW-0547">Nucleotide-binding</keyword>
<dbReference type="PANTHER" id="PTHR47835">
    <property type="entry name" value="HFM1, ATP DEPENDENT DNA HELICASE HOMOLOG"/>
    <property type="match status" value="1"/>
</dbReference>
<evidence type="ECO:0000256" key="8">
    <source>
        <dbReference type="ARBA" id="ARBA00034617"/>
    </source>
</evidence>
<evidence type="ECO:0000256" key="10">
    <source>
        <dbReference type="ARBA" id="ARBA00048988"/>
    </source>
</evidence>
<dbReference type="Gene3D" id="1.10.3380.10">
    <property type="entry name" value="Sec63 N-terminal domain-like domain"/>
    <property type="match status" value="1"/>
</dbReference>
<keyword evidence="4 13" id="KW-0347">Helicase</keyword>
<dbReference type="AlphaFoldDB" id="A0AA38XJ94"/>
<dbReference type="InterPro" id="IPR036390">
    <property type="entry name" value="WH_DNA-bd_sf"/>
</dbReference>
<name>A0AA38XJ94_9EURO</name>
<keyword evidence="6" id="KW-0413">Isomerase</keyword>
<dbReference type="Pfam" id="PF02889">
    <property type="entry name" value="Sec63"/>
    <property type="match status" value="1"/>
</dbReference>
<comment type="similarity">
    <text evidence="1">Belongs to the helicase family. SKI2 subfamily.</text>
</comment>
<evidence type="ECO:0000256" key="11">
    <source>
        <dbReference type="SAM" id="MobiDB-lite"/>
    </source>
</evidence>
<dbReference type="EMBL" id="JAPDRK010000003">
    <property type="protein sequence ID" value="KAJ9614520.1"/>
    <property type="molecule type" value="Genomic_DNA"/>
</dbReference>
<dbReference type="Pfam" id="PF23445">
    <property type="entry name" value="WHD_SNRNP200"/>
    <property type="match status" value="1"/>
</dbReference>
<evidence type="ECO:0000256" key="4">
    <source>
        <dbReference type="ARBA" id="ARBA00022806"/>
    </source>
</evidence>
<feature type="compositionally biased region" description="Basic and acidic residues" evidence="11">
    <location>
        <begin position="766"/>
        <end position="784"/>
    </location>
</feature>
<comment type="caution">
    <text evidence="13">The sequence shown here is derived from an EMBL/GenBank/DDBJ whole genome shotgun (WGS) entry which is preliminary data.</text>
</comment>
<protein>
    <recommendedName>
        <fullName evidence="9">DNA 3'-5' helicase</fullName>
        <ecNumber evidence="9">5.6.2.4</ecNumber>
    </recommendedName>
</protein>
<feature type="compositionally biased region" description="Basic and acidic residues" evidence="11">
    <location>
        <begin position="682"/>
        <end position="694"/>
    </location>
</feature>
<gene>
    <name evidence="13" type="primary">HFM1_1</name>
    <name evidence="13" type="ORF">H2200_002657</name>
</gene>
<dbReference type="Proteomes" id="UP001172673">
    <property type="component" value="Unassembled WGS sequence"/>
</dbReference>
<dbReference type="InterPro" id="IPR027417">
    <property type="entry name" value="P-loop_NTPase"/>
</dbReference>
<organism evidence="13 14">
    <name type="scientific">Cladophialophora chaetospira</name>
    <dbReference type="NCBI Taxonomy" id="386627"/>
    <lineage>
        <taxon>Eukaryota</taxon>
        <taxon>Fungi</taxon>
        <taxon>Dikarya</taxon>
        <taxon>Ascomycota</taxon>
        <taxon>Pezizomycotina</taxon>
        <taxon>Eurotiomycetes</taxon>
        <taxon>Chaetothyriomycetidae</taxon>
        <taxon>Chaetothyriales</taxon>
        <taxon>Herpotrichiellaceae</taxon>
        <taxon>Cladophialophora</taxon>
    </lineage>
</organism>
<keyword evidence="7" id="KW-0469">Meiosis</keyword>
<dbReference type="InterPro" id="IPR057842">
    <property type="entry name" value="WH_MER3"/>
</dbReference>
<dbReference type="InterPro" id="IPR036388">
    <property type="entry name" value="WH-like_DNA-bd_sf"/>
</dbReference>
<keyword evidence="3 13" id="KW-0378">Hydrolase</keyword>
<dbReference type="GO" id="GO:0043138">
    <property type="term" value="F:3'-5' DNA helicase activity"/>
    <property type="evidence" value="ECO:0007669"/>
    <property type="project" value="UniProtKB-EC"/>
</dbReference>
<feature type="region of interest" description="Disordered" evidence="11">
    <location>
        <begin position="920"/>
        <end position="945"/>
    </location>
</feature>
<accession>A0AA38XJ94</accession>
<evidence type="ECO:0000256" key="2">
    <source>
        <dbReference type="ARBA" id="ARBA00022741"/>
    </source>
</evidence>
<dbReference type="Pfam" id="PF00271">
    <property type="entry name" value="Helicase_C"/>
    <property type="match status" value="1"/>
</dbReference>
<evidence type="ECO:0000256" key="7">
    <source>
        <dbReference type="ARBA" id="ARBA00023254"/>
    </source>
</evidence>
<dbReference type="SUPFAM" id="SSF52540">
    <property type="entry name" value="P-loop containing nucleoside triphosphate hydrolases"/>
    <property type="match status" value="1"/>
</dbReference>
<evidence type="ECO:0000313" key="14">
    <source>
        <dbReference type="Proteomes" id="UP001172673"/>
    </source>
</evidence>
<comment type="catalytic activity">
    <reaction evidence="10">
        <text>ATP + H2O = ADP + phosphate + H(+)</text>
        <dbReference type="Rhea" id="RHEA:13065"/>
        <dbReference type="ChEBI" id="CHEBI:15377"/>
        <dbReference type="ChEBI" id="CHEBI:15378"/>
        <dbReference type="ChEBI" id="CHEBI:30616"/>
        <dbReference type="ChEBI" id="CHEBI:43474"/>
        <dbReference type="ChEBI" id="CHEBI:456216"/>
        <dbReference type="EC" id="5.6.2.4"/>
    </reaction>
</comment>
<dbReference type="Gene3D" id="3.40.50.300">
    <property type="entry name" value="P-loop containing nucleotide triphosphate hydrolases"/>
    <property type="match status" value="1"/>
</dbReference>
<evidence type="ECO:0000256" key="1">
    <source>
        <dbReference type="ARBA" id="ARBA00010140"/>
    </source>
</evidence>
<dbReference type="SUPFAM" id="SSF158702">
    <property type="entry name" value="Sec63 N-terminal domain-like"/>
    <property type="match status" value="1"/>
</dbReference>
<dbReference type="FunFam" id="1.10.3380.10:FF:000012">
    <property type="entry name" value="DEAD/DEAH box DNA helicase"/>
    <property type="match status" value="1"/>
</dbReference>
<dbReference type="PANTHER" id="PTHR47835:SF3">
    <property type="entry name" value="HELICASE FOR MEIOSIS 1"/>
    <property type="match status" value="1"/>
</dbReference>
<dbReference type="InterPro" id="IPR052247">
    <property type="entry name" value="Meiotic_Crossover_Helicase"/>
</dbReference>
<dbReference type="GO" id="GO:0016787">
    <property type="term" value="F:hydrolase activity"/>
    <property type="evidence" value="ECO:0007669"/>
    <property type="project" value="UniProtKB-KW"/>
</dbReference>
<feature type="region of interest" description="Disordered" evidence="11">
    <location>
        <begin position="623"/>
        <end position="650"/>
    </location>
</feature>
<feature type="compositionally biased region" description="Basic and acidic residues" evidence="11">
    <location>
        <begin position="732"/>
        <end position="749"/>
    </location>
</feature>
<evidence type="ECO:0000256" key="5">
    <source>
        <dbReference type="ARBA" id="ARBA00022840"/>
    </source>
</evidence>
<dbReference type="InterPro" id="IPR001650">
    <property type="entry name" value="Helicase_C-like"/>
</dbReference>
<reference evidence="13" key="1">
    <citation type="submission" date="2022-10" db="EMBL/GenBank/DDBJ databases">
        <title>Culturing micro-colonial fungi from biological soil crusts in the Mojave desert and describing Neophaeococcomyces mojavensis, and introducing the new genera and species Taxawa tesnikishii.</title>
        <authorList>
            <person name="Kurbessoian T."/>
            <person name="Stajich J.E."/>
        </authorList>
    </citation>
    <scope>NUCLEOTIDE SEQUENCE</scope>
    <source>
        <strain evidence="13">TK_41</strain>
    </source>
</reference>
<dbReference type="GO" id="GO:0051321">
    <property type="term" value="P:meiotic cell cycle"/>
    <property type="evidence" value="ECO:0007669"/>
    <property type="project" value="UniProtKB-KW"/>
</dbReference>
<keyword evidence="5" id="KW-0067">ATP-binding</keyword>
<dbReference type="EC" id="5.6.2.4" evidence="9"/>
<comment type="catalytic activity">
    <reaction evidence="8">
        <text>Couples ATP hydrolysis with the unwinding of duplex DNA by translocating in the 3'-5' direction.</text>
        <dbReference type="EC" id="5.6.2.4"/>
    </reaction>
</comment>
<evidence type="ECO:0000259" key="12">
    <source>
        <dbReference type="PROSITE" id="PS51194"/>
    </source>
</evidence>
<sequence>MLAETWSSTHPMQRLWNGPNSPLALHSPELKAIAPTGVAFHHGGLSLEDRRAVEQAFLQGQINIICSTSTLAVGVNLPCYLVILKGTCTWTDTGFKELADLEVMQMLGRAGRPQFETSACAVILCRKEKVSRYEKMVSGEELLESCLHQNLIEHLNAEIVLGTVQDVPTAKQWLASTFLYVRLKKNPAHYQLREGVEEDTDEDLLEALCRKDIDLLLDAGIVEEKSHLVSTMFGEAMARYCVSFETMKFFIALPPRAKMSELLSLLAQARDFREVRMQAGEKSFYKEINKAPEIKFPIKVDIALPAHKISLLMQAEMGNVALPDGENHKKHHQQYRIDRSYVFMHANRLVRCLIDCQIQLQDATSARHALELGRSLAAHVWDNTASQLRQVDGLGEVAVRKLAAASINSIDALLNTEPSRIELVLGKNPPFGHQLLKKLESFPNLRVSVKETKRDIRDGKGVSIQLIAEIGFLNEVSPQRFGKKAFSVCFLAEDSHGKLIDFRRFGPKKLEHGEQVHLTLHLTKPTGYVNFYVMCDDIAGTSKYAELKLSDIPASIYPVTPAKDDLPGVNGKRNHDVTTDTNFDDDFDDGGIDDLDLLAADADGSRIEVIEDIDAVLETEERTKVNDPTNQSGEDADAPAYREPTQLPNGRWTCQHDCNDRNKQCKHKCCHEGASRPKRRLKLESKVKEEEKGQTKLTDMASIQPHVKNGQKPKSKTETKVQTKFPDAPTTKPKDSQPRKRARSLEGQHRARSRSGSFTSMPNHKAHTDHPTGKRSRLSKDRTSDFWGEEPDIGGLDSESESALPWKSLRQTQLKQPASKVTAAEDDGFLSYDEDDFFDFSLAESGTLNIQPSVAGEQDLIQDTPGLGESRVSEKDLIALDEDNFDFLTSDIDLGGFEPPIEHVAMSDVLKKDRSIADAQSSTAVESSDLRDEMHFDAGSTGASSDFIEVPANQKQHAEDVSIVPDFVNSNANTPAESPVKTPGEDELEGTGQDVLGAIVDVYANETEGERKKRQYEEDQKKKWEGIDQWLYDEFHEYVELV</sequence>
<dbReference type="PROSITE" id="PS51194">
    <property type="entry name" value="HELICASE_CTER"/>
    <property type="match status" value="1"/>
</dbReference>
<dbReference type="Gene3D" id="1.10.10.10">
    <property type="entry name" value="Winged helix-like DNA-binding domain superfamily/Winged helix DNA-binding domain"/>
    <property type="match status" value="1"/>
</dbReference>
<proteinExistence type="inferred from homology"/>
<feature type="domain" description="Helicase C-terminal" evidence="12">
    <location>
        <begin position="1"/>
        <end position="159"/>
    </location>
</feature>
<keyword evidence="14" id="KW-1185">Reference proteome</keyword>
<dbReference type="SMART" id="SM00973">
    <property type="entry name" value="Sec63"/>
    <property type="match status" value="1"/>
</dbReference>
<feature type="region of interest" description="Disordered" evidence="11">
    <location>
        <begin position="968"/>
        <end position="992"/>
    </location>
</feature>